<dbReference type="AlphaFoldDB" id="A0A382M139"/>
<proteinExistence type="predicted"/>
<feature type="domain" description="DUF6265" evidence="1">
    <location>
        <begin position="28"/>
        <end position="140"/>
    </location>
</feature>
<dbReference type="Pfam" id="PF19780">
    <property type="entry name" value="DUF6265"/>
    <property type="match status" value="1"/>
</dbReference>
<gene>
    <name evidence="2" type="ORF">METZ01_LOCUS294231</name>
</gene>
<dbReference type="InterPro" id="IPR046232">
    <property type="entry name" value="DUF6265"/>
</dbReference>
<organism evidence="2">
    <name type="scientific">marine metagenome</name>
    <dbReference type="NCBI Taxonomy" id="408172"/>
    <lineage>
        <taxon>unclassified sequences</taxon>
        <taxon>metagenomes</taxon>
        <taxon>ecological metagenomes</taxon>
    </lineage>
</organism>
<protein>
    <recommendedName>
        <fullName evidence="1">DUF6265 domain-containing protein</fullName>
    </recommendedName>
</protein>
<sequence>MKRLWVIILFISSVWGQTNKPLSVDSLSWLTGSWQGPINGNILEETWLPPTSGTIVALVRSTNESGTEFVEIIHIKELNGTLELRLQLFDNSLSPASPKAHRFELTNMGDSYVAFKGITEGAHQTLSYERPEKDVFYIRFQPQEGDAVEIRLSPK</sequence>
<reference evidence="2" key="1">
    <citation type="submission" date="2018-05" db="EMBL/GenBank/DDBJ databases">
        <authorList>
            <person name="Lanie J.A."/>
            <person name="Ng W.-L."/>
            <person name="Kazmierczak K.M."/>
            <person name="Andrzejewski T.M."/>
            <person name="Davidsen T.M."/>
            <person name="Wayne K.J."/>
            <person name="Tettelin H."/>
            <person name="Glass J.I."/>
            <person name="Rusch D."/>
            <person name="Podicherti R."/>
            <person name="Tsui H.-C.T."/>
            <person name="Winkler M.E."/>
        </authorList>
    </citation>
    <scope>NUCLEOTIDE SEQUENCE</scope>
</reference>
<evidence type="ECO:0000313" key="2">
    <source>
        <dbReference type="EMBL" id="SVC41377.1"/>
    </source>
</evidence>
<name>A0A382M139_9ZZZZ</name>
<dbReference type="EMBL" id="UINC01089903">
    <property type="protein sequence ID" value="SVC41377.1"/>
    <property type="molecule type" value="Genomic_DNA"/>
</dbReference>
<accession>A0A382M139</accession>
<evidence type="ECO:0000259" key="1">
    <source>
        <dbReference type="Pfam" id="PF19780"/>
    </source>
</evidence>